<organism evidence="1 2">
    <name type="scientific">Pangasianodon hypophthalmus</name>
    <name type="common">Striped catfish</name>
    <name type="synonym">Helicophagus hypophthalmus</name>
    <dbReference type="NCBI Taxonomy" id="310915"/>
    <lineage>
        <taxon>Eukaryota</taxon>
        <taxon>Metazoa</taxon>
        <taxon>Chordata</taxon>
        <taxon>Craniata</taxon>
        <taxon>Vertebrata</taxon>
        <taxon>Euteleostomi</taxon>
        <taxon>Actinopterygii</taxon>
        <taxon>Neopterygii</taxon>
        <taxon>Teleostei</taxon>
        <taxon>Ostariophysi</taxon>
        <taxon>Siluriformes</taxon>
        <taxon>Pangasiidae</taxon>
        <taxon>Pangasianodon</taxon>
    </lineage>
</organism>
<dbReference type="Proteomes" id="UP000327468">
    <property type="component" value="Chromosome 22"/>
</dbReference>
<dbReference type="EMBL" id="VFJC01000023">
    <property type="protein sequence ID" value="KAB5532829.1"/>
    <property type="molecule type" value="Genomic_DNA"/>
</dbReference>
<gene>
    <name evidence="1" type="ORF">PHYPO_G00124660</name>
</gene>
<protein>
    <submittedName>
        <fullName evidence="1">Uncharacterized protein</fullName>
    </submittedName>
</protein>
<accession>A0A5N5KR32</accession>
<reference evidence="1 2" key="1">
    <citation type="submission" date="2019-06" db="EMBL/GenBank/DDBJ databases">
        <title>A chromosome-scale genome assembly of the striped catfish, Pangasianodon hypophthalmus.</title>
        <authorList>
            <person name="Wen M."/>
            <person name="Zahm M."/>
            <person name="Roques C."/>
            <person name="Cabau C."/>
            <person name="Klopp C."/>
            <person name="Donnadieu C."/>
            <person name="Jouanno E."/>
            <person name="Avarre J.-C."/>
            <person name="Campet M."/>
            <person name="Ha T.T.T."/>
            <person name="Dugue R."/>
            <person name="Lampietro C."/>
            <person name="Louis A."/>
            <person name="Herpin A."/>
            <person name="Echchiki A."/>
            <person name="Berthelot C."/>
            <person name="Parey E."/>
            <person name="Roest-Crollius H."/>
            <person name="Braasch I."/>
            <person name="Postlethwait J."/>
            <person name="Bobe J."/>
            <person name="Montfort J."/>
            <person name="Bouchez O."/>
            <person name="Begum T."/>
            <person name="Schartl M."/>
            <person name="Guiguen Y."/>
        </authorList>
    </citation>
    <scope>NUCLEOTIDE SEQUENCE [LARGE SCALE GENOMIC DNA]</scope>
    <source>
        <strain evidence="1 2">Indonesia</strain>
        <tissue evidence="1">Blood</tissue>
    </source>
</reference>
<evidence type="ECO:0000313" key="2">
    <source>
        <dbReference type="Proteomes" id="UP000327468"/>
    </source>
</evidence>
<sequence>MCERMCVQNSSTDIFHSFLFGSRVKTTRLCHANIDHFKIFKKMLLSYSRLNVSQGLNHTLCAHIIITRVNIY</sequence>
<keyword evidence="2" id="KW-1185">Reference proteome</keyword>
<dbReference type="AlphaFoldDB" id="A0A5N5KR32"/>
<evidence type="ECO:0000313" key="1">
    <source>
        <dbReference type="EMBL" id="KAB5532829.1"/>
    </source>
</evidence>
<proteinExistence type="predicted"/>
<comment type="caution">
    <text evidence="1">The sequence shown here is derived from an EMBL/GenBank/DDBJ whole genome shotgun (WGS) entry which is preliminary data.</text>
</comment>
<name>A0A5N5KR32_PANHP</name>